<protein>
    <submittedName>
        <fullName evidence="1">Toxin</fullName>
    </submittedName>
</protein>
<dbReference type="Proteomes" id="UP000218083">
    <property type="component" value="Unassembled WGS sequence"/>
</dbReference>
<sequence length="95" mass="10848">MTRSDDWTWELRPPAARAFEDLDGTIQRRIVSKLDDIVTDEWRTPPEYIEPLSGVPHGKIRIGDFRLGAAADRNRGVVVIYDIEHRSGAYRPGDD</sequence>
<evidence type="ECO:0000313" key="1">
    <source>
        <dbReference type="EMBL" id="PAU85167.1"/>
    </source>
</evidence>
<keyword evidence="2" id="KW-1185">Reference proteome</keyword>
<dbReference type="OrthoDB" id="159002at2157"/>
<dbReference type="AlphaFoldDB" id="A0A2A2FKH2"/>
<organism evidence="1 2">
    <name type="scientific">Halorubrum salipaludis</name>
    <dbReference type="NCBI Taxonomy" id="2032630"/>
    <lineage>
        <taxon>Archaea</taxon>
        <taxon>Methanobacteriati</taxon>
        <taxon>Methanobacteriota</taxon>
        <taxon>Stenosarchaea group</taxon>
        <taxon>Halobacteria</taxon>
        <taxon>Halobacteriales</taxon>
        <taxon>Haloferacaceae</taxon>
        <taxon>Halorubrum</taxon>
    </lineage>
</organism>
<name>A0A2A2FKH2_9EURY</name>
<dbReference type="EMBL" id="NSKC01000001">
    <property type="protein sequence ID" value="PAU85167.1"/>
    <property type="molecule type" value="Genomic_DNA"/>
</dbReference>
<dbReference type="SUPFAM" id="SSF143011">
    <property type="entry name" value="RelE-like"/>
    <property type="match status" value="1"/>
</dbReference>
<dbReference type="Gene3D" id="3.30.2310.20">
    <property type="entry name" value="RelE-like"/>
    <property type="match status" value="1"/>
</dbReference>
<dbReference type="InterPro" id="IPR035093">
    <property type="entry name" value="RelE/ParE_toxin_dom_sf"/>
</dbReference>
<evidence type="ECO:0000313" key="2">
    <source>
        <dbReference type="Proteomes" id="UP000218083"/>
    </source>
</evidence>
<reference evidence="1 2" key="1">
    <citation type="submission" date="2017-08" db="EMBL/GenBank/DDBJ databases">
        <title>The strain WRN001 was isolated from Binhai saline alkaline soil, Tianjin, China.</title>
        <authorList>
            <person name="Liu D."/>
            <person name="Zhang G."/>
        </authorList>
    </citation>
    <scope>NUCLEOTIDE SEQUENCE [LARGE SCALE GENOMIC DNA]</scope>
    <source>
        <strain evidence="1 2">WN019</strain>
    </source>
</reference>
<comment type="caution">
    <text evidence="1">The sequence shown here is derived from an EMBL/GenBank/DDBJ whole genome shotgun (WGS) entry which is preliminary data.</text>
</comment>
<proteinExistence type="predicted"/>
<dbReference type="RefSeq" id="WP_095635290.1">
    <property type="nucleotide sequence ID" value="NZ_NSKC01000001.1"/>
</dbReference>
<accession>A0A2A2FKH2</accession>
<gene>
    <name evidence="1" type="ORF">CK500_00405</name>
</gene>